<evidence type="ECO:0000256" key="1">
    <source>
        <dbReference type="ARBA" id="ARBA00009437"/>
    </source>
</evidence>
<dbReference type="PRINTS" id="PR00039">
    <property type="entry name" value="HTHLYSR"/>
</dbReference>
<sequence length="299" mass="33365">MNLNKLEIVIMLAKHRKVSAAAEALGMKQPTVSFHMKSLEEHYGVRLFESRGGMMVLTEAGKALLHYATGIQALNREADRVLQEYREMDRGTLTIGASYVPGTYLLPGMISSFSHVYPGVTVKMHIKPAPVIRQQLHDHQIDIGFLSSLPFEDSELHTIYLGADDLVLVYSAAHPFAQLKHIDVSAIAYQPFIYHEAHSTTRQMTMQWAAAHQLNLRPSMELDSLEAIKRALLLGDSISFISQQAVKEEVDRGILACSPLPPPTQDRAIYACYRKDRWLSKGVQAFLDTARQSGGHQAT</sequence>
<dbReference type="InterPro" id="IPR005119">
    <property type="entry name" value="LysR_subst-bd"/>
</dbReference>
<dbReference type="SUPFAM" id="SSF53850">
    <property type="entry name" value="Periplasmic binding protein-like II"/>
    <property type="match status" value="1"/>
</dbReference>
<dbReference type="RefSeq" id="WP_213412464.1">
    <property type="nucleotide sequence ID" value="NZ_BOVK01000031.1"/>
</dbReference>
<keyword evidence="4" id="KW-0804">Transcription</keyword>
<dbReference type="Gene3D" id="1.10.10.10">
    <property type="entry name" value="Winged helix-like DNA-binding domain superfamily/Winged helix DNA-binding domain"/>
    <property type="match status" value="1"/>
</dbReference>
<proteinExistence type="inferred from homology"/>
<reference evidence="6" key="1">
    <citation type="submission" date="2021-04" db="EMBL/GenBank/DDBJ databases">
        <title>Draft genome sequence of Xylanibacillus composti strain K13.</title>
        <authorList>
            <person name="Uke A."/>
            <person name="Chhe C."/>
            <person name="Baramee S."/>
            <person name="Kosugi A."/>
        </authorList>
    </citation>
    <scope>NUCLEOTIDE SEQUENCE</scope>
    <source>
        <strain evidence="6">K13</strain>
    </source>
</reference>
<dbReference type="EMBL" id="BOVK01000031">
    <property type="protein sequence ID" value="GIQ69678.1"/>
    <property type="molecule type" value="Genomic_DNA"/>
</dbReference>
<evidence type="ECO:0000313" key="7">
    <source>
        <dbReference type="Proteomes" id="UP000677918"/>
    </source>
</evidence>
<name>A0A8J4H705_9BACL</name>
<dbReference type="PROSITE" id="PS50931">
    <property type="entry name" value="HTH_LYSR"/>
    <property type="match status" value="1"/>
</dbReference>
<dbReference type="GO" id="GO:0003700">
    <property type="term" value="F:DNA-binding transcription factor activity"/>
    <property type="evidence" value="ECO:0007669"/>
    <property type="project" value="InterPro"/>
</dbReference>
<protein>
    <submittedName>
        <fullName evidence="6">LysR family transcriptional regulator</fullName>
    </submittedName>
</protein>
<dbReference type="GO" id="GO:0000976">
    <property type="term" value="F:transcription cis-regulatory region binding"/>
    <property type="evidence" value="ECO:0007669"/>
    <property type="project" value="TreeGrafter"/>
</dbReference>
<dbReference type="SUPFAM" id="SSF46785">
    <property type="entry name" value="Winged helix' DNA-binding domain"/>
    <property type="match status" value="1"/>
</dbReference>
<comment type="similarity">
    <text evidence="1">Belongs to the LysR transcriptional regulatory family.</text>
</comment>
<evidence type="ECO:0000256" key="4">
    <source>
        <dbReference type="ARBA" id="ARBA00023163"/>
    </source>
</evidence>
<comment type="caution">
    <text evidence="6">The sequence shown here is derived from an EMBL/GenBank/DDBJ whole genome shotgun (WGS) entry which is preliminary data.</text>
</comment>
<organism evidence="6 7">
    <name type="scientific">Xylanibacillus composti</name>
    <dbReference type="NCBI Taxonomy" id="1572762"/>
    <lineage>
        <taxon>Bacteria</taxon>
        <taxon>Bacillati</taxon>
        <taxon>Bacillota</taxon>
        <taxon>Bacilli</taxon>
        <taxon>Bacillales</taxon>
        <taxon>Paenibacillaceae</taxon>
        <taxon>Xylanibacillus</taxon>
    </lineage>
</organism>
<evidence type="ECO:0000256" key="3">
    <source>
        <dbReference type="ARBA" id="ARBA00023125"/>
    </source>
</evidence>
<dbReference type="Pfam" id="PF03466">
    <property type="entry name" value="LysR_substrate"/>
    <property type="match status" value="1"/>
</dbReference>
<evidence type="ECO:0000256" key="2">
    <source>
        <dbReference type="ARBA" id="ARBA00023015"/>
    </source>
</evidence>
<dbReference type="InterPro" id="IPR011991">
    <property type="entry name" value="ArsR-like_HTH"/>
</dbReference>
<dbReference type="InterPro" id="IPR036388">
    <property type="entry name" value="WH-like_DNA-bd_sf"/>
</dbReference>
<dbReference type="Pfam" id="PF00126">
    <property type="entry name" value="HTH_1"/>
    <property type="match status" value="1"/>
</dbReference>
<accession>A0A8J4H705</accession>
<evidence type="ECO:0000313" key="6">
    <source>
        <dbReference type="EMBL" id="GIQ69678.1"/>
    </source>
</evidence>
<keyword evidence="3" id="KW-0238">DNA-binding</keyword>
<dbReference type="AlphaFoldDB" id="A0A8J4H705"/>
<dbReference type="PANTHER" id="PTHR30126">
    <property type="entry name" value="HTH-TYPE TRANSCRIPTIONAL REGULATOR"/>
    <property type="match status" value="1"/>
</dbReference>
<keyword evidence="2" id="KW-0805">Transcription regulation</keyword>
<dbReference type="CDD" id="cd00090">
    <property type="entry name" value="HTH_ARSR"/>
    <property type="match status" value="1"/>
</dbReference>
<dbReference type="PANTHER" id="PTHR30126:SF39">
    <property type="entry name" value="HTH-TYPE TRANSCRIPTIONAL REGULATOR CYSL"/>
    <property type="match status" value="1"/>
</dbReference>
<dbReference type="InterPro" id="IPR036390">
    <property type="entry name" value="WH_DNA-bd_sf"/>
</dbReference>
<evidence type="ECO:0000259" key="5">
    <source>
        <dbReference type="PROSITE" id="PS50931"/>
    </source>
</evidence>
<keyword evidence="7" id="KW-1185">Reference proteome</keyword>
<dbReference type="InterPro" id="IPR000847">
    <property type="entry name" value="LysR_HTH_N"/>
</dbReference>
<feature type="domain" description="HTH lysR-type" evidence="5">
    <location>
        <begin position="1"/>
        <end position="58"/>
    </location>
</feature>
<dbReference type="Gene3D" id="3.40.190.290">
    <property type="match status" value="1"/>
</dbReference>
<dbReference type="Proteomes" id="UP000677918">
    <property type="component" value="Unassembled WGS sequence"/>
</dbReference>
<gene>
    <name evidence="6" type="ORF">XYCOK13_25020</name>
</gene>